<name>A0A0K0E777_STRER</name>
<accession>A0A0K0E777</accession>
<dbReference type="AlphaFoldDB" id="A0A0K0E777"/>
<proteinExistence type="predicted"/>
<dbReference type="STRING" id="6248.A0A0K0E777"/>
<dbReference type="Pfam" id="PF22914">
    <property type="entry name" value="Fibulin_C"/>
    <property type="match status" value="1"/>
</dbReference>
<reference evidence="3" key="1">
    <citation type="submission" date="2015-08" db="UniProtKB">
        <authorList>
            <consortium name="WormBaseParasite"/>
        </authorList>
    </citation>
    <scope>IDENTIFICATION</scope>
</reference>
<dbReference type="WBParaSite" id="SSTP_0000535300.1">
    <property type="protein sequence ID" value="SSTP_0000535300.1"/>
    <property type="gene ID" value="SSTP_0000535300"/>
</dbReference>
<evidence type="ECO:0000259" key="2">
    <source>
        <dbReference type="Pfam" id="PF22914"/>
    </source>
</evidence>
<sequence length="98" mass="11400">MISIPTITHVPLYGIEVAKIGSRFLPPYTVEYSLESTNRNYFIIEQHNFWGILKIVKPISGPQEMEIKIHIYAKSRSQILMGHTIAIIYLNIDDYRLH</sequence>
<protein>
    <recommendedName>
        <fullName evidence="2">Fibulin C-terminal Ig-like domain-containing protein</fullName>
    </recommendedName>
</protein>
<dbReference type="InterPro" id="IPR055088">
    <property type="entry name" value="Fibulin_C"/>
</dbReference>
<organism evidence="3">
    <name type="scientific">Strongyloides stercoralis</name>
    <name type="common">Threadworm</name>
    <dbReference type="NCBI Taxonomy" id="6248"/>
    <lineage>
        <taxon>Eukaryota</taxon>
        <taxon>Metazoa</taxon>
        <taxon>Ecdysozoa</taxon>
        <taxon>Nematoda</taxon>
        <taxon>Chromadorea</taxon>
        <taxon>Rhabditida</taxon>
        <taxon>Tylenchina</taxon>
        <taxon>Panagrolaimomorpha</taxon>
        <taxon>Strongyloidoidea</taxon>
        <taxon>Strongyloididae</taxon>
        <taxon>Strongyloides</taxon>
    </lineage>
</organism>
<evidence type="ECO:0000256" key="1">
    <source>
        <dbReference type="ARBA" id="ARBA00022737"/>
    </source>
</evidence>
<feature type="domain" description="Fibulin C-terminal Ig-like" evidence="2">
    <location>
        <begin position="2"/>
        <end position="91"/>
    </location>
</feature>
<evidence type="ECO:0000313" key="3">
    <source>
        <dbReference type="WBParaSite" id="SSTP_0000535300.1"/>
    </source>
</evidence>
<keyword evidence="1" id="KW-0677">Repeat</keyword>